<organism evidence="15 16">
    <name type="scientific">Sander lucioperca</name>
    <name type="common">Pike-perch</name>
    <name type="synonym">Perca lucioperca</name>
    <dbReference type="NCBI Taxonomy" id="283035"/>
    <lineage>
        <taxon>Eukaryota</taxon>
        <taxon>Metazoa</taxon>
        <taxon>Chordata</taxon>
        <taxon>Craniata</taxon>
        <taxon>Vertebrata</taxon>
        <taxon>Euteleostomi</taxon>
        <taxon>Actinopterygii</taxon>
        <taxon>Neopterygii</taxon>
        <taxon>Teleostei</taxon>
        <taxon>Neoteleostei</taxon>
        <taxon>Acanthomorphata</taxon>
        <taxon>Eupercaria</taxon>
        <taxon>Perciformes</taxon>
        <taxon>Percoidei</taxon>
        <taxon>Percidae</taxon>
        <taxon>Luciopercinae</taxon>
        <taxon>Sander</taxon>
    </lineage>
</organism>
<reference evidence="15" key="1">
    <citation type="submission" date="2025-08" db="UniProtKB">
        <authorList>
            <consortium name="Ensembl"/>
        </authorList>
    </citation>
    <scope>IDENTIFICATION</scope>
</reference>
<dbReference type="InterPro" id="IPR032710">
    <property type="entry name" value="NTF2-like_dom_sf"/>
</dbReference>
<feature type="compositionally biased region" description="Basic and acidic residues" evidence="12">
    <location>
        <begin position="277"/>
        <end position="287"/>
    </location>
</feature>
<dbReference type="InterPro" id="IPR018222">
    <property type="entry name" value="Nuclear_transport_factor_2_euk"/>
</dbReference>
<evidence type="ECO:0000256" key="2">
    <source>
        <dbReference type="ARBA" id="ARBA00022448"/>
    </source>
</evidence>
<dbReference type="PANTHER" id="PTHR10693:SF10">
    <property type="entry name" value="RAS GTPASE-ACTIVATING PROTEIN-BINDING PROTEIN 2"/>
    <property type="match status" value="1"/>
</dbReference>
<dbReference type="Pfam" id="PF02136">
    <property type="entry name" value="NTF2"/>
    <property type="match status" value="1"/>
</dbReference>
<evidence type="ECO:0000256" key="3">
    <source>
        <dbReference type="ARBA" id="ARBA00022481"/>
    </source>
</evidence>
<dbReference type="CDD" id="cd12464">
    <property type="entry name" value="RRM_G3BP2"/>
    <property type="match status" value="1"/>
</dbReference>
<keyword evidence="10 11" id="KW-0694">RNA-binding</keyword>
<dbReference type="InterPro" id="IPR035979">
    <property type="entry name" value="RBD_domain_sf"/>
</dbReference>
<feature type="region of interest" description="Disordered" evidence="12">
    <location>
        <begin position="396"/>
        <end position="473"/>
    </location>
</feature>
<accession>A0A8C9XEH9</accession>
<evidence type="ECO:0000259" key="13">
    <source>
        <dbReference type="PROSITE" id="PS50102"/>
    </source>
</evidence>
<evidence type="ECO:0000313" key="16">
    <source>
        <dbReference type="Proteomes" id="UP000694568"/>
    </source>
</evidence>
<protein>
    <submittedName>
        <fullName evidence="15">G3BP stress granule assembly factor 2b</fullName>
    </submittedName>
</protein>
<evidence type="ECO:0000256" key="12">
    <source>
        <dbReference type="SAM" id="MobiDB-lite"/>
    </source>
</evidence>
<dbReference type="Ensembl" id="ENSSLUT00000010181.1">
    <property type="protein sequence ID" value="ENSSLUP00000009869.1"/>
    <property type="gene ID" value="ENSSLUG00000004589.1"/>
</dbReference>
<evidence type="ECO:0000256" key="1">
    <source>
        <dbReference type="ARBA" id="ARBA00004210"/>
    </source>
</evidence>
<evidence type="ECO:0000313" key="15">
    <source>
        <dbReference type="Ensembl" id="ENSSLUP00000009869.1"/>
    </source>
</evidence>
<name>A0A8C9XEH9_SANLU</name>
<feature type="compositionally biased region" description="Gly residues" evidence="12">
    <location>
        <begin position="454"/>
        <end position="465"/>
    </location>
</feature>
<evidence type="ECO:0000256" key="8">
    <source>
        <dbReference type="ARBA" id="ARBA00022843"/>
    </source>
</evidence>
<dbReference type="PROSITE" id="PS50102">
    <property type="entry name" value="RRM"/>
    <property type="match status" value="1"/>
</dbReference>
<keyword evidence="9" id="KW-0391">Immunity</keyword>
<dbReference type="Proteomes" id="UP000694568">
    <property type="component" value="Unplaced"/>
</dbReference>
<reference evidence="15" key="2">
    <citation type="submission" date="2025-09" db="UniProtKB">
        <authorList>
            <consortium name="Ensembl"/>
        </authorList>
    </citation>
    <scope>IDENTIFICATION</scope>
</reference>
<dbReference type="FunFam" id="3.30.70.330:FF:000682">
    <property type="entry name" value="Ras GTPase-activating protein-binding protein 2"/>
    <property type="match status" value="1"/>
</dbReference>
<keyword evidence="3" id="KW-0488">Methylation</keyword>
<dbReference type="AlphaFoldDB" id="A0A8C9XEH9"/>
<dbReference type="PROSITE" id="PS50177">
    <property type="entry name" value="NTF2_DOMAIN"/>
    <property type="match status" value="1"/>
</dbReference>
<gene>
    <name evidence="15" type="primary">g3bp2a</name>
</gene>
<dbReference type="FunFam" id="3.10.450.50:FF:000002">
    <property type="entry name" value="Ras GTPase-activating protein-binding protein 2 isoform 1"/>
    <property type="match status" value="1"/>
</dbReference>
<dbReference type="GO" id="GO:1990904">
    <property type="term" value="C:ribonucleoprotein complex"/>
    <property type="evidence" value="ECO:0007669"/>
    <property type="project" value="TreeGrafter"/>
</dbReference>
<dbReference type="SUPFAM" id="SSF54928">
    <property type="entry name" value="RNA-binding domain, RBD"/>
    <property type="match status" value="1"/>
</dbReference>
<dbReference type="InterPro" id="IPR000504">
    <property type="entry name" value="RRM_dom"/>
</dbReference>
<keyword evidence="5" id="KW-1017">Isopeptide bond</keyword>
<dbReference type="GO" id="GO:0005829">
    <property type="term" value="C:cytosol"/>
    <property type="evidence" value="ECO:0007669"/>
    <property type="project" value="TreeGrafter"/>
</dbReference>
<evidence type="ECO:0000256" key="5">
    <source>
        <dbReference type="ARBA" id="ARBA00022499"/>
    </source>
</evidence>
<sequence length="473" mass="52582">MVMEKPSPLLVGREFVRQYYTLLNKAPDFLHRFYGRNSSYVHGGLDQSGKLAEAVYGQAEIHKKVMSLQFSECHTKIRHVDAHATLSDGVVVQVLGELSNNGQPMRKFMQTFVLAPEGSVANKFYVHNDIFRYEDEVFGDSEAELDEGKMFTKIPNRPCFVFASFSSSFHVEEPMEEPAPEPEPEPEPESKVEEIKPEVDEKVLEEMEEKAPSPVPVESPPNTQEPPKTFSWASVTSKNLPPSGTAASSGISPHVVKATSSQSRVEAKTETQTPPLRTRDQRTRDRPAFTPRGARPGGRGDSESGDIDSRRIVRYPDSHQLFVGNLPHDIDESELKEFFLTYGNVVELRINTKGVGGKLPNFGFVVFDESEPVQRILGAKPIMFRGEVRLNVEEKKTRAVRERETRGGGEERRDMRRNDRGPGGSRGIVGSGMMRERDGRGPPPRGGMAPKPGMGSGRGSGGQGEGRFTTQRR</sequence>
<dbReference type="SMART" id="SM00360">
    <property type="entry name" value="RRM"/>
    <property type="match status" value="1"/>
</dbReference>
<evidence type="ECO:0000256" key="4">
    <source>
        <dbReference type="ARBA" id="ARBA00022490"/>
    </source>
</evidence>
<keyword evidence="8" id="KW-0832">Ubl conjugation</keyword>
<dbReference type="GeneTree" id="ENSGT00390000011365"/>
<dbReference type="GO" id="GO:0003729">
    <property type="term" value="F:mRNA binding"/>
    <property type="evidence" value="ECO:0007669"/>
    <property type="project" value="TreeGrafter"/>
</dbReference>
<feature type="domain" description="NTF2" evidence="14">
    <location>
        <begin position="11"/>
        <end position="133"/>
    </location>
</feature>
<evidence type="ECO:0000256" key="7">
    <source>
        <dbReference type="ARBA" id="ARBA00022588"/>
    </source>
</evidence>
<feature type="compositionally biased region" description="Polar residues" evidence="12">
    <location>
        <begin position="258"/>
        <end position="275"/>
    </location>
</feature>
<dbReference type="GO" id="GO:0045087">
    <property type="term" value="P:innate immune response"/>
    <property type="evidence" value="ECO:0007669"/>
    <property type="project" value="UniProtKB-KW"/>
</dbReference>
<comment type="subcellular location">
    <subcellularLocation>
        <location evidence="1">Cytoplasm</location>
        <location evidence="1">Stress granule</location>
    </subcellularLocation>
</comment>
<keyword evidence="4" id="KW-0963">Cytoplasm</keyword>
<evidence type="ECO:0000256" key="6">
    <source>
        <dbReference type="ARBA" id="ARBA00022553"/>
    </source>
</evidence>
<feature type="compositionally biased region" description="Gly residues" evidence="12">
    <location>
        <begin position="421"/>
        <end position="430"/>
    </location>
</feature>
<evidence type="ECO:0000256" key="10">
    <source>
        <dbReference type="ARBA" id="ARBA00022884"/>
    </source>
</evidence>
<evidence type="ECO:0000256" key="9">
    <source>
        <dbReference type="ARBA" id="ARBA00022859"/>
    </source>
</evidence>
<evidence type="ECO:0000259" key="14">
    <source>
        <dbReference type="PROSITE" id="PS50177"/>
    </source>
</evidence>
<dbReference type="SUPFAM" id="SSF54427">
    <property type="entry name" value="NTF2-like"/>
    <property type="match status" value="1"/>
</dbReference>
<feature type="compositionally biased region" description="Basic and acidic residues" evidence="12">
    <location>
        <begin position="396"/>
        <end position="420"/>
    </location>
</feature>
<dbReference type="InterPro" id="IPR039539">
    <property type="entry name" value="Ras_GTPase_bind_prot"/>
</dbReference>
<dbReference type="InterPro" id="IPR002075">
    <property type="entry name" value="NTF2_dom"/>
</dbReference>
<dbReference type="Gene3D" id="3.30.70.330">
    <property type="match status" value="1"/>
</dbReference>
<dbReference type="Pfam" id="PF00076">
    <property type="entry name" value="RRM_1"/>
    <property type="match status" value="1"/>
</dbReference>
<keyword evidence="2" id="KW-0813">Transport</keyword>
<feature type="region of interest" description="Disordered" evidence="12">
    <location>
        <begin position="171"/>
        <end position="308"/>
    </location>
</feature>
<proteinExistence type="predicted"/>
<feature type="compositionally biased region" description="Basic and acidic residues" evidence="12">
    <location>
        <begin position="298"/>
        <end position="308"/>
    </location>
</feature>
<feature type="compositionally biased region" description="Basic and acidic residues" evidence="12">
    <location>
        <begin position="188"/>
        <end position="211"/>
    </location>
</feature>
<evidence type="ECO:0000256" key="11">
    <source>
        <dbReference type="PROSITE-ProRule" id="PRU00176"/>
    </source>
</evidence>
<dbReference type="Gene3D" id="3.10.450.50">
    <property type="match status" value="1"/>
</dbReference>
<dbReference type="PANTHER" id="PTHR10693">
    <property type="entry name" value="RAS GTPASE-ACTIVATING PROTEIN-BINDING PROTEIN"/>
    <property type="match status" value="1"/>
</dbReference>
<dbReference type="InterPro" id="IPR012677">
    <property type="entry name" value="Nucleotide-bd_a/b_plait_sf"/>
</dbReference>
<keyword evidence="7" id="KW-0399">Innate immunity</keyword>
<feature type="compositionally biased region" description="Acidic residues" evidence="12">
    <location>
        <begin position="174"/>
        <end position="187"/>
    </location>
</feature>
<dbReference type="GO" id="GO:0010494">
    <property type="term" value="C:cytoplasmic stress granule"/>
    <property type="evidence" value="ECO:0007669"/>
    <property type="project" value="UniProtKB-SubCell"/>
</dbReference>
<feature type="domain" description="RRM" evidence="13">
    <location>
        <begin position="319"/>
        <end position="397"/>
    </location>
</feature>
<keyword evidence="16" id="KW-1185">Reference proteome</keyword>
<dbReference type="CDD" id="cd00780">
    <property type="entry name" value="NTF2"/>
    <property type="match status" value="1"/>
</dbReference>
<dbReference type="InterPro" id="IPR034376">
    <property type="entry name" value="G3BP2_RRM"/>
</dbReference>
<keyword evidence="6" id="KW-0597">Phosphoprotein</keyword>
<feature type="compositionally biased region" description="Polar residues" evidence="12">
    <location>
        <begin position="220"/>
        <end position="251"/>
    </location>
</feature>